<dbReference type="EMBL" id="CM000781">
    <property type="protein sequence ID" value="AQK74767.1"/>
    <property type="molecule type" value="Genomic_DNA"/>
</dbReference>
<gene>
    <name evidence="1" type="ORF">ZEAMMB73_Zm00001d018003</name>
</gene>
<evidence type="ECO:0000313" key="1">
    <source>
        <dbReference type="EMBL" id="AQK74767.1"/>
    </source>
</evidence>
<accession>A0A1D6HJY3</accession>
<dbReference type="InParanoid" id="A0A1D6HJY3"/>
<protein>
    <submittedName>
        <fullName evidence="1">Uncharacterized protein</fullName>
    </submittedName>
</protein>
<dbReference type="AlphaFoldDB" id="A0A1D6HJY3"/>
<proteinExistence type="predicted"/>
<sequence length="251" mass="27543">MAASRCGILSSRRERWEKKWSSLHMTMETRRKACYRRGARSAMGATMAGPGRGPWQQRKPQREWRAAHTKKGEADLGRMAARWGCSRNSTARRGWPDLERRSSGRAGVGRIGSGLELDCVDESFLRLRLGKGTHVGELAACAPWERERIPATGEVHQGGGLRSSGWRFGAPWMGVERCARALHFLDRGDMAPIRQHLGKMAAGKLTDENQGGSKERKAGKPVGEPTPEGAVEASDGSLEASACWVERAPGR</sequence>
<reference evidence="1" key="1">
    <citation type="submission" date="2015-12" db="EMBL/GenBank/DDBJ databases">
        <title>Update maize B73 reference genome by single molecule sequencing technologies.</title>
        <authorList>
            <consortium name="Maize Genome Sequencing Project"/>
            <person name="Ware D."/>
        </authorList>
    </citation>
    <scope>NUCLEOTIDE SEQUENCE</scope>
    <source>
        <tissue evidence="1">Seedling</tissue>
    </source>
</reference>
<accession>A0A3L6ENG4</accession>
<name>A0A1D6HJY3_MAIZE</name>
<dbReference type="PaxDb" id="4577-GRMZM5G812088_P01"/>
<dbReference type="ExpressionAtlas" id="A0A1D6HJY3">
    <property type="expression patterns" value="baseline"/>
</dbReference>
<organism evidence="1">
    <name type="scientific">Zea mays</name>
    <name type="common">Maize</name>
    <dbReference type="NCBI Taxonomy" id="4577"/>
    <lineage>
        <taxon>Eukaryota</taxon>
        <taxon>Viridiplantae</taxon>
        <taxon>Streptophyta</taxon>
        <taxon>Embryophyta</taxon>
        <taxon>Tracheophyta</taxon>
        <taxon>Spermatophyta</taxon>
        <taxon>Magnoliopsida</taxon>
        <taxon>Liliopsida</taxon>
        <taxon>Poales</taxon>
        <taxon>Poaceae</taxon>
        <taxon>PACMAD clade</taxon>
        <taxon>Panicoideae</taxon>
        <taxon>Andropogonodae</taxon>
        <taxon>Andropogoneae</taxon>
        <taxon>Tripsacinae</taxon>
        <taxon>Zea</taxon>
    </lineage>
</organism>